<gene>
    <name evidence="1" type="ORF">HINF_LOCUS3741</name>
    <name evidence="2" type="ORF">HINF_LOCUS4590</name>
    <name evidence="3" type="ORF">HINF_LOCUS60833</name>
    <name evidence="4" type="ORF">HINF_LOCUS74370</name>
</gene>
<dbReference type="EMBL" id="CATOUU010000092">
    <property type="protein sequence ID" value="CAI9916096.1"/>
    <property type="molecule type" value="Genomic_DNA"/>
</dbReference>
<dbReference type="EMBL" id="CAXDID020000631">
    <property type="protein sequence ID" value="CAL6107207.1"/>
    <property type="molecule type" value="Genomic_DNA"/>
</dbReference>
<accession>A0AA86TGK5</accession>
<reference evidence="3 5" key="2">
    <citation type="submission" date="2024-07" db="EMBL/GenBank/DDBJ databases">
        <authorList>
            <person name="Akdeniz Z."/>
        </authorList>
    </citation>
    <scope>NUCLEOTIDE SEQUENCE [LARGE SCALE GENOMIC DNA]</scope>
</reference>
<sequence length="132" mass="15269">MNKINLILQRENSKLFFQYKIINDALNKIKIQNNSVNCNLIIGTKAQQGNKVVRYQGSIISSHKSQQKSTLNFTHVSVSTLLDLYQVGTNHQLSQCQKYNRKLTRAYVSFSKLLLVCLYRLEEVINIISYNK</sequence>
<evidence type="ECO:0000313" key="4">
    <source>
        <dbReference type="EMBL" id="CAL6107207.1"/>
    </source>
</evidence>
<evidence type="ECO:0000313" key="5">
    <source>
        <dbReference type="Proteomes" id="UP001642409"/>
    </source>
</evidence>
<protein>
    <submittedName>
        <fullName evidence="3">Hypothetical_protein</fullName>
    </submittedName>
</protein>
<proteinExistence type="predicted"/>
<dbReference type="Proteomes" id="UP001642409">
    <property type="component" value="Unassembled WGS sequence"/>
</dbReference>
<dbReference type="AlphaFoldDB" id="A0AA86TGK5"/>
<keyword evidence="5" id="KW-1185">Reference proteome</keyword>
<comment type="caution">
    <text evidence="2">The sequence shown here is derived from an EMBL/GenBank/DDBJ whole genome shotgun (WGS) entry which is preliminary data.</text>
</comment>
<evidence type="ECO:0000313" key="3">
    <source>
        <dbReference type="EMBL" id="CAL6082041.1"/>
    </source>
</evidence>
<evidence type="ECO:0000313" key="1">
    <source>
        <dbReference type="EMBL" id="CAI9916096.1"/>
    </source>
</evidence>
<reference evidence="2" key="1">
    <citation type="submission" date="2023-06" db="EMBL/GenBank/DDBJ databases">
        <authorList>
            <person name="Kurt Z."/>
        </authorList>
    </citation>
    <scope>NUCLEOTIDE SEQUENCE</scope>
</reference>
<dbReference type="EMBL" id="CATOUU010000116">
    <property type="protein sequence ID" value="CAI9916945.1"/>
    <property type="molecule type" value="Genomic_DNA"/>
</dbReference>
<evidence type="ECO:0000313" key="2">
    <source>
        <dbReference type="EMBL" id="CAI9916945.1"/>
    </source>
</evidence>
<dbReference type="EMBL" id="CAXDID020000359">
    <property type="protein sequence ID" value="CAL6082041.1"/>
    <property type="molecule type" value="Genomic_DNA"/>
</dbReference>
<name>A0AA86TGK5_9EUKA</name>
<organism evidence="2">
    <name type="scientific">Hexamita inflata</name>
    <dbReference type="NCBI Taxonomy" id="28002"/>
    <lineage>
        <taxon>Eukaryota</taxon>
        <taxon>Metamonada</taxon>
        <taxon>Diplomonadida</taxon>
        <taxon>Hexamitidae</taxon>
        <taxon>Hexamitinae</taxon>
        <taxon>Hexamita</taxon>
    </lineage>
</organism>